<name>A0ABT5YNH2_9PROT</name>
<protein>
    <submittedName>
        <fullName evidence="1">DUF1326 domain-containing protein</fullName>
    </submittedName>
</protein>
<accession>A0ABT5YNH2</accession>
<dbReference type="EMBL" id="JARHUD010000006">
    <property type="protein sequence ID" value="MDF2096488.1"/>
    <property type="molecule type" value="Genomic_DNA"/>
</dbReference>
<gene>
    <name evidence="1" type="ORF">P2G67_10915</name>
</gene>
<sequence>MASWNLKGFYAEACTCEGACPCVYTEKPTGGTCTGLVGWHIDEGEDGGVRLEDLNVALALHSPGRMTDGNWRVALYLDDRADDQQRAALQRIFSGAAGGHPANLSPLIGEVTEVTPARIRFEQSDRGCRLDVGSVAEADLQAIEGLDGGKASISGHPLAVAPGFPATVAKSSTFKLQAGDIRCDVTGRTAFYSPFAYEG</sequence>
<dbReference type="InterPro" id="IPR009758">
    <property type="entry name" value="DUF1326"/>
</dbReference>
<evidence type="ECO:0000313" key="2">
    <source>
        <dbReference type="Proteomes" id="UP001215503"/>
    </source>
</evidence>
<comment type="caution">
    <text evidence="1">The sequence shown here is derived from an EMBL/GenBank/DDBJ whole genome shotgun (WGS) entry which is preliminary data.</text>
</comment>
<keyword evidence="2" id="KW-1185">Reference proteome</keyword>
<dbReference type="RefSeq" id="WP_275822976.1">
    <property type="nucleotide sequence ID" value="NZ_JARHUD010000006.1"/>
</dbReference>
<evidence type="ECO:0000313" key="1">
    <source>
        <dbReference type="EMBL" id="MDF2096488.1"/>
    </source>
</evidence>
<dbReference type="Proteomes" id="UP001215503">
    <property type="component" value="Unassembled WGS sequence"/>
</dbReference>
<proteinExistence type="predicted"/>
<dbReference type="Pfam" id="PF07040">
    <property type="entry name" value="DUF1326"/>
    <property type="match status" value="1"/>
</dbReference>
<reference evidence="1 2" key="1">
    <citation type="submission" date="2023-03" db="EMBL/GenBank/DDBJ databases">
        <title>Fodinicurvata sp. CAU 1616 isolated from sea sendiment.</title>
        <authorList>
            <person name="Kim W."/>
        </authorList>
    </citation>
    <scope>NUCLEOTIDE SEQUENCE [LARGE SCALE GENOMIC DNA]</scope>
    <source>
        <strain evidence="1 2">CAU 1616</strain>
    </source>
</reference>
<organism evidence="1 2">
    <name type="scientific">Aquibaculum arenosum</name>
    <dbReference type="NCBI Taxonomy" id="3032591"/>
    <lineage>
        <taxon>Bacteria</taxon>
        <taxon>Pseudomonadati</taxon>
        <taxon>Pseudomonadota</taxon>
        <taxon>Alphaproteobacteria</taxon>
        <taxon>Rhodospirillales</taxon>
        <taxon>Rhodovibrionaceae</taxon>
        <taxon>Aquibaculum</taxon>
    </lineage>
</organism>